<dbReference type="Proteomes" id="UP000283523">
    <property type="component" value="Unassembled WGS sequence"/>
</dbReference>
<organism evidence="3 4">
    <name type="scientific">Fibrisoma montanum</name>
    <dbReference type="NCBI Taxonomy" id="2305895"/>
    <lineage>
        <taxon>Bacteria</taxon>
        <taxon>Pseudomonadati</taxon>
        <taxon>Bacteroidota</taxon>
        <taxon>Cytophagia</taxon>
        <taxon>Cytophagales</taxon>
        <taxon>Spirosomataceae</taxon>
        <taxon>Fibrisoma</taxon>
    </lineage>
</organism>
<feature type="domain" description="Urease accessory protein UreH-like transmembrane" evidence="2">
    <location>
        <begin position="8"/>
        <end position="204"/>
    </location>
</feature>
<dbReference type="EMBL" id="QXED01000016">
    <property type="protein sequence ID" value="RIV17719.1"/>
    <property type="molecule type" value="Genomic_DNA"/>
</dbReference>
<keyword evidence="1" id="KW-0812">Transmembrane</keyword>
<comment type="caution">
    <text evidence="3">The sequence shown here is derived from an EMBL/GenBank/DDBJ whole genome shotgun (WGS) entry which is preliminary data.</text>
</comment>
<feature type="transmembrane region" description="Helical" evidence="1">
    <location>
        <begin position="194"/>
        <end position="216"/>
    </location>
</feature>
<protein>
    <submittedName>
        <fullName evidence="3">Sulfite exporter TauE/SafE family protein</fullName>
    </submittedName>
</protein>
<dbReference type="AlphaFoldDB" id="A0A418LWM9"/>
<sequence>MNTLWWTAAFMTGLAGSLHCVGMCGPLAMALPLGRLPRWQRPWGILTYHVGRIAAYAGLGAVFGLLGQGLLLISLQRPVSIGAGLLLVVWGLTGTSGSPLSRWLPQRTGLSSALGRLLHRPSLPAWLGMGFLNGLLPCGFVYVALASTLVSDTILAGMSYMVSFGLGTLPALLGVRVLTGYLSQPLRRQFSRALPIVTLLLGTWLLIRGLGIYPAMPLGPVDDMKAIPLCHG</sequence>
<evidence type="ECO:0000256" key="1">
    <source>
        <dbReference type="SAM" id="Phobius"/>
    </source>
</evidence>
<accession>A0A418LWM9</accession>
<keyword evidence="1" id="KW-0472">Membrane</keyword>
<name>A0A418LWM9_9BACT</name>
<dbReference type="PANTHER" id="PTHR42208">
    <property type="entry name" value="HEAVY METAL TRANSPORTER-RELATED"/>
    <property type="match status" value="1"/>
</dbReference>
<dbReference type="Pfam" id="PF13386">
    <property type="entry name" value="DsbD_2"/>
    <property type="match status" value="1"/>
</dbReference>
<dbReference type="RefSeq" id="WP_119671685.1">
    <property type="nucleotide sequence ID" value="NZ_QXED01000016.1"/>
</dbReference>
<feature type="transmembrane region" description="Helical" evidence="1">
    <location>
        <begin position="157"/>
        <end position="182"/>
    </location>
</feature>
<feature type="transmembrane region" description="Helical" evidence="1">
    <location>
        <begin position="6"/>
        <end position="33"/>
    </location>
</feature>
<gene>
    <name evidence="3" type="ORF">DYU11_31245</name>
</gene>
<feature type="transmembrane region" description="Helical" evidence="1">
    <location>
        <begin position="125"/>
        <end position="145"/>
    </location>
</feature>
<evidence type="ECO:0000259" key="2">
    <source>
        <dbReference type="Pfam" id="PF13386"/>
    </source>
</evidence>
<dbReference type="OrthoDB" id="594443at2"/>
<feature type="transmembrane region" description="Helical" evidence="1">
    <location>
        <begin position="81"/>
        <end position="104"/>
    </location>
</feature>
<keyword evidence="1" id="KW-1133">Transmembrane helix</keyword>
<dbReference type="PANTHER" id="PTHR42208:SF1">
    <property type="entry name" value="HEAVY METAL TRANSPORTER"/>
    <property type="match status" value="1"/>
</dbReference>
<feature type="transmembrane region" description="Helical" evidence="1">
    <location>
        <begin position="53"/>
        <end position="75"/>
    </location>
</feature>
<reference evidence="3 4" key="1">
    <citation type="submission" date="2018-08" db="EMBL/GenBank/DDBJ databases">
        <title>Fibrisoma montanum sp. nov., isolated from Danxia mountain soil.</title>
        <authorList>
            <person name="Huang Y."/>
        </authorList>
    </citation>
    <scope>NUCLEOTIDE SEQUENCE [LARGE SCALE GENOMIC DNA]</scope>
    <source>
        <strain evidence="3 4">HYT19</strain>
    </source>
</reference>
<dbReference type="InterPro" id="IPR039447">
    <property type="entry name" value="UreH-like_TM_dom"/>
</dbReference>
<evidence type="ECO:0000313" key="3">
    <source>
        <dbReference type="EMBL" id="RIV17719.1"/>
    </source>
</evidence>
<proteinExistence type="predicted"/>
<evidence type="ECO:0000313" key="4">
    <source>
        <dbReference type="Proteomes" id="UP000283523"/>
    </source>
</evidence>
<keyword evidence="4" id="KW-1185">Reference proteome</keyword>